<feature type="domain" description="RRM" evidence="8">
    <location>
        <begin position="756"/>
        <end position="791"/>
    </location>
</feature>
<dbReference type="GO" id="GO:0008380">
    <property type="term" value="P:RNA splicing"/>
    <property type="evidence" value="ECO:0007669"/>
    <property type="project" value="UniProtKB-KW"/>
</dbReference>
<dbReference type="Pfam" id="PF05843">
    <property type="entry name" value="Suf"/>
    <property type="match status" value="1"/>
</dbReference>
<dbReference type="Proteomes" id="UP001211065">
    <property type="component" value="Unassembled WGS sequence"/>
</dbReference>
<dbReference type="PANTHER" id="PTHR17204">
    <property type="entry name" value="PRE-MRNA PROCESSING PROTEIN PRP39-RELATED"/>
    <property type="match status" value="1"/>
</dbReference>
<evidence type="ECO:0000313" key="9">
    <source>
        <dbReference type="EMBL" id="KAJ3220563.1"/>
    </source>
</evidence>
<gene>
    <name evidence="9" type="primary">SART3</name>
    <name evidence="9" type="ORF">HK099_004210</name>
</gene>
<proteinExistence type="predicted"/>
<dbReference type="Gene3D" id="3.30.70.330">
    <property type="match status" value="2"/>
</dbReference>
<dbReference type="InterPro" id="IPR035979">
    <property type="entry name" value="RBD_domain_sf"/>
</dbReference>
<evidence type="ECO:0000259" key="8">
    <source>
        <dbReference type="PROSITE" id="PS50102"/>
    </source>
</evidence>
<protein>
    <submittedName>
        <fullName evidence="9">Squamous cell carcinoma antigen recognized by T-cells 3</fullName>
    </submittedName>
</protein>
<comment type="subcellular location">
    <subcellularLocation>
        <location evidence="1">Nucleus</location>
    </subcellularLocation>
</comment>
<dbReference type="InterPro" id="IPR000504">
    <property type="entry name" value="RRM_dom"/>
</dbReference>
<accession>A0AAD5XVS7</accession>
<dbReference type="InterPro" id="IPR008847">
    <property type="entry name" value="Suf"/>
</dbReference>
<dbReference type="EMBL" id="JADGJW010000291">
    <property type="protein sequence ID" value="KAJ3220563.1"/>
    <property type="molecule type" value="Genomic_DNA"/>
</dbReference>
<evidence type="ECO:0000256" key="6">
    <source>
        <dbReference type="PROSITE-ProRule" id="PRU00176"/>
    </source>
</evidence>
<evidence type="ECO:0000256" key="1">
    <source>
        <dbReference type="ARBA" id="ARBA00004123"/>
    </source>
</evidence>
<dbReference type="SUPFAM" id="SSF48452">
    <property type="entry name" value="TPR-like"/>
    <property type="match status" value="1"/>
</dbReference>
<dbReference type="SMART" id="SM00360">
    <property type="entry name" value="RRM"/>
    <property type="match status" value="2"/>
</dbReference>
<dbReference type="Pfam" id="PF00076">
    <property type="entry name" value="RRM_1"/>
    <property type="match status" value="2"/>
</dbReference>
<dbReference type="GO" id="GO:0005634">
    <property type="term" value="C:nucleus"/>
    <property type="evidence" value="ECO:0007669"/>
    <property type="project" value="UniProtKB-SubCell"/>
</dbReference>
<evidence type="ECO:0000256" key="2">
    <source>
        <dbReference type="ARBA" id="ARBA00022664"/>
    </source>
</evidence>
<dbReference type="PANTHER" id="PTHR17204:SF25">
    <property type="entry name" value="RRM DOMAIN-CONTAINING PROTEIN"/>
    <property type="match status" value="1"/>
</dbReference>
<feature type="domain" description="RRM" evidence="8">
    <location>
        <begin position="617"/>
        <end position="688"/>
    </location>
</feature>
<dbReference type="SMART" id="SM00386">
    <property type="entry name" value="HAT"/>
    <property type="match status" value="7"/>
</dbReference>
<feature type="region of interest" description="Disordered" evidence="7">
    <location>
        <begin position="562"/>
        <end position="590"/>
    </location>
</feature>
<keyword evidence="4" id="KW-0508">mRNA splicing</keyword>
<organism evidence="9 10">
    <name type="scientific">Clydaea vesicula</name>
    <dbReference type="NCBI Taxonomy" id="447962"/>
    <lineage>
        <taxon>Eukaryota</taxon>
        <taxon>Fungi</taxon>
        <taxon>Fungi incertae sedis</taxon>
        <taxon>Chytridiomycota</taxon>
        <taxon>Chytridiomycota incertae sedis</taxon>
        <taxon>Chytridiomycetes</taxon>
        <taxon>Lobulomycetales</taxon>
        <taxon>Lobulomycetaceae</taxon>
        <taxon>Clydaea</taxon>
    </lineage>
</organism>
<dbReference type="SUPFAM" id="SSF54928">
    <property type="entry name" value="RNA-binding domain, RBD"/>
    <property type="match status" value="2"/>
</dbReference>
<evidence type="ECO:0000256" key="5">
    <source>
        <dbReference type="ARBA" id="ARBA00023242"/>
    </source>
</evidence>
<dbReference type="CDD" id="cd00590">
    <property type="entry name" value="RRM_SF"/>
    <property type="match status" value="1"/>
</dbReference>
<keyword evidence="6" id="KW-0694">RNA-binding</keyword>
<keyword evidence="5" id="KW-0539">Nucleus</keyword>
<reference evidence="9" key="1">
    <citation type="submission" date="2020-05" db="EMBL/GenBank/DDBJ databases">
        <title>Phylogenomic resolution of chytrid fungi.</title>
        <authorList>
            <person name="Stajich J.E."/>
            <person name="Amses K."/>
            <person name="Simmons R."/>
            <person name="Seto K."/>
            <person name="Myers J."/>
            <person name="Bonds A."/>
            <person name="Quandt C.A."/>
            <person name="Barry K."/>
            <person name="Liu P."/>
            <person name="Grigoriev I."/>
            <person name="Longcore J.E."/>
            <person name="James T.Y."/>
        </authorList>
    </citation>
    <scope>NUCLEOTIDE SEQUENCE</scope>
    <source>
        <strain evidence="9">JEL0476</strain>
    </source>
</reference>
<keyword evidence="3" id="KW-0677">Repeat</keyword>
<evidence type="ECO:0000313" key="10">
    <source>
        <dbReference type="Proteomes" id="UP001211065"/>
    </source>
</evidence>
<dbReference type="GO" id="GO:0006397">
    <property type="term" value="P:mRNA processing"/>
    <property type="evidence" value="ECO:0007669"/>
    <property type="project" value="UniProtKB-KW"/>
</dbReference>
<sequence>MSSNSSDDELDHEEAGDFDQKIVIEELKLNPENYELHLLLISNLKKSGNLTELRKSREYFLKTYPLSEEIWLDWLKDEKAIAVSTKDKINLLNLYAVATKDYLSIKIWRDYLVFAIKGYFTKDFESEEIMEDDDEDNEDEMDIDEPWLSISAVREICFNAIGKCGYHFEKSHEIWNLWKDFEINVLKNLCEKKEKEEQTLKLRTMFLERLQVPHSKIEKTFESYSSFESNHDNENYLENLKAANVIVTKVRPSCEKKSKFEETLRSTEYELTEFIRYIEYEKHIKSSKVLIKTLYERAVKVHCLNPIIWEHYLNFMICSFKLLFEDMRILLERAVRNCPWSSSIWSHYIRAIDLFGKPNELETENVEELANLLQAHCDHLKHNVTIEKKATKEELESLTSLYVQNIAYMKQQFPTGDPQARLEKSLLEIYIILKDDMKIRELYETILKIDGTNTEIWLDFAKFEKDKENFPKVTNILKRSLLKKLDSPSKIFNFWLAFERMKNEPSKIIDYYEALNKYTVLQFQYGTNLDKDSNKKKLNKKSESDFNTQVVSDKKNENDGIAVVEKSIKRKNTSESTEPNSRKKMKVATPEDDLEAEPIIKKGIDTYIVIDSPSAGNMVHVTNFPPGSDKLYFNEIFKSCGKVVDVVIREIEEKKDEKAALIEFSNVEEVKKAILLNIENIKIERCRPKDKIWEFSNEREPNKVFVSKLWPDIEKSFLAAAQESLALNKKELLPGKTIFVAISNPKEKSKPLHVKKELLISNLPYDIDENVMREMFSKFGTVKDIRLKKKGLYAQKGLSMTGHEVGGRIISVSFPDPNFKKKNAGTKNEFKPRNFDKKVNLASKPSTTFVPPRITQKKKMLVTPKADTKLPQKKVVEGSKPAEGKNQEYFRKIYCKLGLNELATSASDYLISKKYYHAKQKNGITLQTRNNIQSRIQTTILQIHSTINVSNLQSSYKSFFNYIWDLQNENNSASNEEETFFINWTIEHIWKKWESNSTENPTLPQHILDVVGESNELAQLEDLAFVLSSPTVIFLSGSTEELNTSESSDADSGIFLADEQMPDLLTEQSPTDSAKDFDILPAKLLLFLFYSLESLSNQDFSAPLKNKLILDSLLAVEEILNGPRRADHTFVSFIAAWSIKFSDIVKSLCKIAERLPSELARGEAPDSSKTSLSILSNFLSILDEFGLFIPHDNTLNINMTNFLDLIDVEIVKFGKLLENFEQELENILLYFLDIITPLMCIVECQCRLSYRRRGELPHESIIFEFCSKLYETLYKISKGLQVRESKYNENILKTIALRIEKFLSSIKKSIRITIGEQDDQKHYSERLFHIFESFENLLDLIYPKKVALQYLKKSCVCESNEKESTFRHCHNCKTFDNKLILKKKKLIGQRVLNGKKVDLNSMEHFFQFCTAKGLNVPNIPEPTSTKLYEQNEKFQNSQQEFDRLSTTFKERAFEENRKKINKNIVKEENCYFDQNLEILKNETRCLITTFSEKEQFLSGLDDVNLDELFFETASNCMFALSDVKVSFN</sequence>
<evidence type="ECO:0000256" key="3">
    <source>
        <dbReference type="ARBA" id="ARBA00022737"/>
    </source>
</evidence>
<dbReference type="InterPro" id="IPR012677">
    <property type="entry name" value="Nucleotide-bd_a/b_plait_sf"/>
</dbReference>
<name>A0AAD5XVS7_9FUNG</name>
<comment type="caution">
    <text evidence="9">The sequence shown here is derived from an EMBL/GenBank/DDBJ whole genome shotgun (WGS) entry which is preliminary data.</text>
</comment>
<evidence type="ECO:0000256" key="4">
    <source>
        <dbReference type="ARBA" id="ARBA00023187"/>
    </source>
</evidence>
<dbReference type="GO" id="GO:0003723">
    <property type="term" value="F:RNA binding"/>
    <property type="evidence" value="ECO:0007669"/>
    <property type="project" value="UniProtKB-UniRule"/>
</dbReference>
<dbReference type="InterPro" id="IPR011990">
    <property type="entry name" value="TPR-like_helical_dom_sf"/>
</dbReference>
<evidence type="ECO:0000256" key="7">
    <source>
        <dbReference type="SAM" id="MobiDB-lite"/>
    </source>
</evidence>
<dbReference type="Gene3D" id="1.25.40.10">
    <property type="entry name" value="Tetratricopeptide repeat domain"/>
    <property type="match status" value="2"/>
</dbReference>
<keyword evidence="2" id="KW-0507">mRNA processing</keyword>
<dbReference type="InterPro" id="IPR003107">
    <property type="entry name" value="HAT"/>
</dbReference>
<dbReference type="PROSITE" id="PS50102">
    <property type="entry name" value="RRM"/>
    <property type="match status" value="2"/>
</dbReference>
<keyword evidence="10" id="KW-1185">Reference proteome</keyword>